<dbReference type="EMBL" id="JBICCN010000196">
    <property type="protein sequence ID" value="KAL3086573.1"/>
    <property type="molecule type" value="Genomic_DNA"/>
</dbReference>
<evidence type="ECO:0000313" key="3">
    <source>
        <dbReference type="Proteomes" id="UP001620645"/>
    </source>
</evidence>
<feature type="region of interest" description="Disordered" evidence="1">
    <location>
        <begin position="130"/>
        <end position="228"/>
    </location>
</feature>
<keyword evidence="3" id="KW-1185">Reference proteome</keyword>
<accession>A0ABD2J7M8</accession>
<feature type="region of interest" description="Disordered" evidence="1">
    <location>
        <begin position="69"/>
        <end position="118"/>
    </location>
</feature>
<name>A0ABD2J7M8_HETSC</name>
<feature type="compositionally biased region" description="Basic and acidic residues" evidence="1">
    <location>
        <begin position="218"/>
        <end position="228"/>
    </location>
</feature>
<evidence type="ECO:0000313" key="2">
    <source>
        <dbReference type="EMBL" id="KAL3086573.1"/>
    </source>
</evidence>
<comment type="caution">
    <text evidence="2">The sequence shown here is derived from an EMBL/GenBank/DDBJ whole genome shotgun (WGS) entry which is preliminary data.</text>
</comment>
<sequence>MVHGTQCICEICTCGRHQCPSDAALLHHHQHHQNRQQQQHDGIIGGGAENAEGHFYRKEFATVGNIAERATPTRPKDELSLPQGPFAQTRSGGCLRHTAFERPPNNARSTLSHRPALRRRAKPIAAWAAGLTSAEQQKDGGSSAMRSTYREQSERALERGTNGTPPGASRDASGRKWATGERPGTFWAMARQFRRPTRPQLNRTEYGPKSGGEGANNSDKDVGFVEGA</sequence>
<proteinExistence type="predicted"/>
<dbReference type="AlphaFoldDB" id="A0ABD2J7M8"/>
<protein>
    <submittedName>
        <fullName evidence="2">Uncharacterized protein</fullName>
    </submittedName>
</protein>
<gene>
    <name evidence="2" type="ORF">niasHS_008093</name>
</gene>
<feature type="region of interest" description="Disordered" evidence="1">
    <location>
        <begin position="30"/>
        <end position="49"/>
    </location>
</feature>
<organism evidence="2 3">
    <name type="scientific">Heterodera schachtii</name>
    <name type="common">Sugarbeet cyst nematode worm</name>
    <name type="synonym">Tylenchus schachtii</name>
    <dbReference type="NCBI Taxonomy" id="97005"/>
    <lineage>
        <taxon>Eukaryota</taxon>
        <taxon>Metazoa</taxon>
        <taxon>Ecdysozoa</taxon>
        <taxon>Nematoda</taxon>
        <taxon>Chromadorea</taxon>
        <taxon>Rhabditida</taxon>
        <taxon>Tylenchina</taxon>
        <taxon>Tylenchomorpha</taxon>
        <taxon>Tylenchoidea</taxon>
        <taxon>Heteroderidae</taxon>
        <taxon>Heteroderinae</taxon>
        <taxon>Heterodera</taxon>
    </lineage>
</organism>
<reference evidence="2 3" key="1">
    <citation type="submission" date="2024-10" db="EMBL/GenBank/DDBJ databases">
        <authorList>
            <person name="Kim D."/>
        </authorList>
    </citation>
    <scope>NUCLEOTIDE SEQUENCE [LARGE SCALE GENOMIC DNA]</scope>
    <source>
        <strain evidence="2">Taebaek</strain>
    </source>
</reference>
<dbReference type="Proteomes" id="UP001620645">
    <property type="component" value="Unassembled WGS sequence"/>
</dbReference>
<feature type="compositionally biased region" description="Basic and acidic residues" evidence="1">
    <location>
        <begin position="148"/>
        <end position="158"/>
    </location>
</feature>
<evidence type="ECO:0000256" key="1">
    <source>
        <dbReference type="SAM" id="MobiDB-lite"/>
    </source>
</evidence>